<sequence>MNTFVMALCLGYAASDICNTMTDEPALYDDLAECQSEASWQTKINAEGDEHWECLRFDGREIYTYVETTKR</sequence>
<evidence type="ECO:0000313" key="2">
    <source>
        <dbReference type="Proteomes" id="UP000176562"/>
    </source>
</evidence>
<dbReference type="EMBL" id="CP017781">
    <property type="protein sequence ID" value="AOZ69962.1"/>
    <property type="molecule type" value="Genomic_DNA"/>
</dbReference>
<dbReference type="STRING" id="1850250.LPB142_12035"/>
<dbReference type="AlphaFoldDB" id="A0A1D9MDM8"/>
<keyword evidence="2" id="KW-1185">Reference proteome</keyword>
<name>A0A1D9MDM8_9RHOB</name>
<protein>
    <submittedName>
        <fullName evidence="1">Uncharacterized protein</fullName>
    </submittedName>
</protein>
<accession>A0A1D9MDM8</accession>
<evidence type="ECO:0000313" key="1">
    <source>
        <dbReference type="EMBL" id="AOZ69962.1"/>
    </source>
</evidence>
<dbReference type="KEGG" id="rhp:LPB142_12035"/>
<organism evidence="1 2">
    <name type="scientific">Rhodobacter xanthinilyticus</name>
    <dbReference type="NCBI Taxonomy" id="1850250"/>
    <lineage>
        <taxon>Bacteria</taxon>
        <taxon>Pseudomonadati</taxon>
        <taxon>Pseudomonadota</taxon>
        <taxon>Alphaproteobacteria</taxon>
        <taxon>Rhodobacterales</taxon>
        <taxon>Rhodobacter group</taxon>
        <taxon>Rhodobacter</taxon>
    </lineage>
</organism>
<gene>
    <name evidence="1" type="ORF">LPB142_12035</name>
</gene>
<proteinExistence type="predicted"/>
<reference evidence="1 2" key="1">
    <citation type="submission" date="2016-10" db="EMBL/GenBank/DDBJ databases">
        <title>Rhodobacter sp. LPB0142, isolated from sea water.</title>
        <authorList>
            <person name="Kim E."/>
            <person name="Yi H."/>
        </authorList>
    </citation>
    <scope>NUCLEOTIDE SEQUENCE [LARGE SCALE GENOMIC DNA]</scope>
    <source>
        <strain evidence="1 2">LPB0142</strain>
    </source>
</reference>
<dbReference type="RefSeq" id="WP_071166519.1">
    <property type="nucleotide sequence ID" value="NZ_CP017781.1"/>
</dbReference>
<dbReference type="Proteomes" id="UP000176562">
    <property type="component" value="Chromosome"/>
</dbReference>